<evidence type="ECO:0008006" key="3">
    <source>
        <dbReference type="Google" id="ProtNLM"/>
    </source>
</evidence>
<dbReference type="EMBL" id="JBHSFV010000006">
    <property type="protein sequence ID" value="MFC4634496.1"/>
    <property type="molecule type" value="Genomic_DNA"/>
</dbReference>
<keyword evidence="2" id="KW-1185">Reference proteome</keyword>
<organism evidence="1 2">
    <name type="scientific">Dokdonia ponticola</name>
    <dbReference type="NCBI Taxonomy" id="2041041"/>
    <lineage>
        <taxon>Bacteria</taxon>
        <taxon>Pseudomonadati</taxon>
        <taxon>Bacteroidota</taxon>
        <taxon>Flavobacteriia</taxon>
        <taxon>Flavobacteriales</taxon>
        <taxon>Flavobacteriaceae</taxon>
        <taxon>Dokdonia</taxon>
    </lineage>
</organism>
<name>A0ABV9HWF2_9FLAO</name>
<evidence type="ECO:0000313" key="1">
    <source>
        <dbReference type="EMBL" id="MFC4634496.1"/>
    </source>
</evidence>
<reference evidence="2" key="1">
    <citation type="journal article" date="2019" name="Int. J. Syst. Evol. Microbiol.">
        <title>The Global Catalogue of Microorganisms (GCM) 10K type strain sequencing project: providing services to taxonomists for standard genome sequencing and annotation.</title>
        <authorList>
            <consortium name="The Broad Institute Genomics Platform"/>
            <consortium name="The Broad Institute Genome Sequencing Center for Infectious Disease"/>
            <person name="Wu L."/>
            <person name="Ma J."/>
        </authorList>
    </citation>
    <scope>NUCLEOTIDE SEQUENCE [LARGE SCALE GENOMIC DNA]</scope>
    <source>
        <strain evidence="2">YJ-61-S</strain>
    </source>
</reference>
<sequence>MKVLYFFYILSFFSLETLSATPQKEYKAYHLKVLQAEQYIASENYTEALLVYDQLCTIYDFVFLREYQIATQLAAYTEDKTKTLAYLKAAIQAGWTLKSIKKNTLLKQYLTKEDWKAIKKQYPSLRIRYENSLETSVRQQVKKMYSKDQWKAIKALFRFSSKAQDRYAEKKFAPHSEQQIAQLSEILSRYGYPGERLIGTGDWMATILSHHNSISTAYNKKDTLYPSLIPQFKEAIKNGQLSPYQFASIDDWYRTCINDPSKATYGILNTPSPENRSKTDVLRAQIHIRSIAVRDALLRIEEKTGMVLYITDIW</sequence>
<evidence type="ECO:0000313" key="2">
    <source>
        <dbReference type="Proteomes" id="UP001596043"/>
    </source>
</evidence>
<comment type="caution">
    <text evidence="1">The sequence shown here is derived from an EMBL/GenBank/DDBJ whole genome shotgun (WGS) entry which is preliminary data.</text>
</comment>
<gene>
    <name evidence="1" type="ORF">ACFO3O_11295</name>
</gene>
<dbReference type="RefSeq" id="WP_379978809.1">
    <property type="nucleotide sequence ID" value="NZ_JBHSFV010000006.1"/>
</dbReference>
<protein>
    <recommendedName>
        <fullName evidence="3">Tetratricopeptide repeat protein</fullName>
    </recommendedName>
</protein>
<accession>A0ABV9HWF2</accession>
<dbReference type="Proteomes" id="UP001596043">
    <property type="component" value="Unassembled WGS sequence"/>
</dbReference>
<proteinExistence type="predicted"/>